<gene>
    <name evidence="1" type="ORF">REH87_003225</name>
</gene>
<reference evidence="1" key="1">
    <citation type="submission" date="2023-08" db="EMBL/GenBank/DDBJ databases">
        <authorList>
            <consortium name="Clinical and Environmental Microbiology Branch: Whole genome sequencing antimicrobial resistance pathogens in the healthcare setting"/>
        </authorList>
    </citation>
    <scope>NUCLEOTIDE SEQUENCE</scope>
    <source>
        <strain evidence="1">2023CJ-00293</strain>
    </source>
</reference>
<dbReference type="SUPFAM" id="SSF89232">
    <property type="entry name" value="Hypothetical protein TM1070"/>
    <property type="match status" value="1"/>
</dbReference>
<sequence>ESDQPIIVQHTRLDSRQPANSIMTTIAHPL</sequence>
<name>A0AAI9G5G1_STEMA</name>
<dbReference type="Gene3D" id="2.60.290.11">
    <property type="entry name" value="TM1070-like"/>
    <property type="match status" value="1"/>
</dbReference>
<comment type="caution">
    <text evidence="1">The sequence shown here is derived from an EMBL/GenBank/DDBJ whole genome shotgun (WGS) entry which is preliminary data.</text>
</comment>
<evidence type="ECO:0000313" key="1">
    <source>
        <dbReference type="EMBL" id="EKZ1928184.1"/>
    </source>
</evidence>
<dbReference type="AlphaFoldDB" id="A0AAI9G5G1"/>
<accession>A0AAI9G5G1</accession>
<evidence type="ECO:0000313" key="2">
    <source>
        <dbReference type="Proteomes" id="UP001225498"/>
    </source>
</evidence>
<proteinExistence type="predicted"/>
<dbReference type="Proteomes" id="UP001225498">
    <property type="component" value="Unassembled WGS sequence"/>
</dbReference>
<dbReference type="Pfam" id="PF07100">
    <property type="entry name" value="ASRT"/>
    <property type="match status" value="1"/>
</dbReference>
<protein>
    <submittedName>
        <fullName evidence="1">Sensory rhodopsin transducer</fullName>
    </submittedName>
</protein>
<dbReference type="EMBL" id="ABLTIR010000086">
    <property type="protein sequence ID" value="EKZ1928184.1"/>
    <property type="molecule type" value="Genomic_DNA"/>
</dbReference>
<organism evidence="1 2">
    <name type="scientific">Stenotrophomonas maltophilia</name>
    <name type="common">Pseudomonas maltophilia</name>
    <name type="synonym">Xanthomonas maltophilia</name>
    <dbReference type="NCBI Taxonomy" id="40324"/>
    <lineage>
        <taxon>Bacteria</taxon>
        <taxon>Pseudomonadati</taxon>
        <taxon>Pseudomonadota</taxon>
        <taxon>Gammaproteobacteria</taxon>
        <taxon>Lysobacterales</taxon>
        <taxon>Lysobacteraceae</taxon>
        <taxon>Stenotrophomonas</taxon>
        <taxon>Stenotrophomonas maltophilia group</taxon>
    </lineage>
</organism>
<feature type="non-terminal residue" evidence="1">
    <location>
        <position position="1"/>
    </location>
</feature>
<dbReference type="InterPro" id="IPR009794">
    <property type="entry name" value="ASRT"/>
</dbReference>
<dbReference type="InterPro" id="IPR036698">
    <property type="entry name" value="TM1070-like_sf"/>
</dbReference>